<dbReference type="OrthoDB" id="9813552at2"/>
<dbReference type="InterPro" id="IPR011608">
    <property type="entry name" value="PRD"/>
</dbReference>
<dbReference type="Gene3D" id="1.10.1790.10">
    <property type="entry name" value="PRD domain"/>
    <property type="match status" value="2"/>
</dbReference>
<dbReference type="InterPro" id="IPR036634">
    <property type="entry name" value="PRD_sf"/>
</dbReference>
<dbReference type="EMBL" id="QGLG01000001">
    <property type="protein sequence ID" value="PXY86219.1"/>
    <property type="molecule type" value="Genomic_DNA"/>
</dbReference>
<dbReference type="SUPFAM" id="SSF63520">
    <property type="entry name" value="PTS-regulatory domain, PRD"/>
    <property type="match status" value="2"/>
</dbReference>
<protein>
    <submittedName>
        <fullName evidence="5">PRD domain protein</fullName>
    </submittedName>
    <submittedName>
        <fullName evidence="6">PRD domain-containing protein</fullName>
    </submittedName>
</protein>
<dbReference type="PATRIC" id="fig|1218507.3.peg.433"/>
<dbReference type="PANTHER" id="PTHR30185">
    <property type="entry name" value="CRYPTIC BETA-GLUCOSIDE BGL OPERON ANTITERMINATOR"/>
    <property type="match status" value="1"/>
</dbReference>
<dbReference type="PROSITE" id="PS51372">
    <property type="entry name" value="PRD_2"/>
    <property type="match status" value="2"/>
</dbReference>
<dbReference type="Proteomes" id="UP000033531">
    <property type="component" value="Unassembled WGS sequence"/>
</dbReference>
<dbReference type="InterPro" id="IPR050661">
    <property type="entry name" value="BglG_antiterminators"/>
</dbReference>
<evidence type="ECO:0000313" key="5">
    <source>
        <dbReference type="EMBL" id="KJY57766.1"/>
    </source>
</evidence>
<evidence type="ECO:0000313" key="7">
    <source>
        <dbReference type="Proteomes" id="UP000033531"/>
    </source>
</evidence>
<accession>A0A0F4LJL4</accession>
<evidence type="ECO:0000313" key="8">
    <source>
        <dbReference type="Proteomes" id="UP000247698"/>
    </source>
</evidence>
<dbReference type="InterPro" id="IPR036650">
    <property type="entry name" value="CAT_RNA-bd_dom_sf"/>
</dbReference>
<dbReference type="SMART" id="SM01061">
    <property type="entry name" value="CAT_RBD"/>
    <property type="match status" value="1"/>
</dbReference>
<dbReference type="GO" id="GO:0006355">
    <property type="term" value="P:regulation of DNA-templated transcription"/>
    <property type="evidence" value="ECO:0007669"/>
    <property type="project" value="InterPro"/>
</dbReference>
<evidence type="ECO:0000256" key="2">
    <source>
        <dbReference type="ARBA" id="ARBA00023015"/>
    </source>
</evidence>
<proteinExistence type="predicted"/>
<keyword evidence="8" id="KW-1185">Reference proteome</keyword>
<reference evidence="5 7" key="1">
    <citation type="submission" date="2015-01" db="EMBL/GenBank/DDBJ databases">
        <title>Comparative genomics of the lactic acid bacteria isolated from the honey bee gut.</title>
        <authorList>
            <person name="Ellegaard K.M."/>
            <person name="Tamarit D."/>
            <person name="Javelind E."/>
            <person name="Olofsson T."/>
            <person name="Andersson S.G."/>
            <person name="Vasquez A."/>
        </authorList>
    </citation>
    <scope>NUCLEOTIDE SEQUENCE [LARGE SCALE GENOMIC DNA]</scope>
    <source>
        <strain evidence="5 7">Hma8</strain>
    </source>
</reference>
<dbReference type="InterPro" id="IPR004341">
    <property type="entry name" value="CAT_RNA-bd_dom"/>
</dbReference>
<evidence type="ECO:0000256" key="1">
    <source>
        <dbReference type="ARBA" id="ARBA00022737"/>
    </source>
</evidence>
<dbReference type="Pfam" id="PF00874">
    <property type="entry name" value="PRD"/>
    <property type="match status" value="2"/>
</dbReference>
<dbReference type="HOGENOM" id="CLU_078802_0_0_9"/>
<keyword evidence="2" id="KW-0805">Transcription regulation</keyword>
<dbReference type="STRING" id="1218507.JF74_02680"/>
<dbReference type="AlphaFoldDB" id="A0A0F4LJL4"/>
<organism evidence="5 7">
    <name type="scientific">Lactobacillus melliventris</name>
    <dbReference type="NCBI Taxonomy" id="1218507"/>
    <lineage>
        <taxon>Bacteria</taxon>
        <taxon>Bacillati</taxon>
        <taxon>Bacillota</taxon>
        <taxon>Bacilli</taxon>
        <taxon>Lactobacillales</taxon>
        <taxon>Lactobacillaceae</taxon>
        <taxon>Lactobacillus</taxon>
    </lineage>
</organism>
<dbReference type="EMBL" id="JXLI01000006">
    <property type="protein sequence ID" value="KJY57766.1"/>
    <property type="molecule type" value="Genomic_DNA"/>
</dbReference>
<evidence type="ECO:0000256" key="3">
    <source>
        <dbReference type="ARBA" id="ARBA00023163"/>
    </source>
</evidence>
<gene>
    <name evidence="6" type="ORF">DK873_01340</name>
    <name evidence="5" type="ORF">JF74_02680</name>
</gene>
<evidence type="ECO:0000313" key="6">
    <source>
        <dbReference type="EMBL" id="PXY86219.1"/>
    </source>
</evidence>
<dbReference type="RefSeq" id="WP_046324216.1">
    <property type="nucleotide sequence ID" value="NZ_JBHTMT010000006.1"/>
</dbReference>
<dbReference type="SUPFAM" id="SSF50151">
    <property type="entry name" value="SacY-like RNA-binding domain"/>
    <property type="match status" value="1"/>
</dbReference>
<feature type="domain" description="PRD" evidence="4">
    <location>
        <begin position="61"/>
        <end position="166"/>
    </location>
</feature>
<feature type="domain" description="PRD" evidence="4">
    <location>
        <begin position="167"/>
        <end position="278"/>
    </location>
</feature>
<dbReference type="Pfam" id="PF03123">
    <property type="entry name" value="CAT_RBD"/>
    <property type="match status" value="1"/>
</dbReference>
<keyword evidence="3" id="KW-0804">Transcription</keyword>
<evidence type="ECO:0000259" key="4">
    <source>
        <dbReference type="PROSITE" id="PS51372"/>
    </source>
</evidence>
<reference evidence="6 8" key="2">
    <citation type="submission" date="2018-05" db="EMBL/GenBank/DDBJ databases">
        <title>Reference genomes for bee gut microbiota database.</title>
        <authorList>
            <person name="Ellegaard K.M."/>
        </authorList>
    </citation>
    <scope>NUCLEOTIDE SEQUENCE [LARGE SCALE GENOMIC DNA]</scope>
    <source>
        <strain evidence="6 8">ESL0184</strain>
    </source>
</reference>
<name>A0A0F4LJL4_9LACO</name>
<keyword evidence="1" id="KW-0677">Repeat</keyword>
<comment type="caution">
    <text evidence="5">The sequence shown here is derived from an EMBL/GenBank/DDBJ whole genome shotgun (WGS) entry which is preliminary data.</text>
</comment>
<sequence>MQVVKRINNNVAVCLDQNHDELVAFGKGIGYPKTPYELTDLSKIKMTFYRIDSRNFKLIQEIPESVLEVSADIVQQAQTILNQDLNQNILFSLADHINFAIERSRKGVRIDYPFSYDIQSFYPQECQVGEIALKMIEQKLNIKLPSEEIIAIAMHFINSQVVTKLQISKESFDSIADLIVKEIEKQFKLKVNRKSFIYNRFITHLRYYLKRLENDEQINDGSSKLLRKSFKENYSKVYRCTVDIINQIDEKLRTNTTDDEEFYLMIYVQRMIAQLNDKESNDE</sequence>
<dbReference type="PANTHER" id="PTHR30185:SF18">
    <property type="entry name" value="TRANSCRIPTIONAL REGULATOR MTLR"/>
    <property type="match status" value="1"/>
</dbReference>
<dbReference type="Gene3D" id="2.30.24.10">
    <property type="entry name" value="CAT RNA-binding domain"/>
    <property type="match status" value="1"/>
</dbReference>
<dbReference type="Proteomes" id="UP000247698">
    <property type="component" value="Unassembled WGS sequence"/>
</dbReference>
<dbReference type="GO" id="GO:0003723">
    <property type="term" value="F:RNA binding"/>
    <property type="evidence" value="ECO:0007669"/>
    <property type="project" value="InterPro"/>
</dbReference>